<evidence type="ECO:0000256" key="1">
    <source>
        <dbReference type="SAM" id="Phobius"/>
    </source>
</evidence>
<protein>
    <recommendedName>
        <fullName evidence="5">Fatty acid desaturase domain-containing protein</fullName>
    </recommendedName>
</protein>
<keyword evidence="1" id="KW-0812">Transmembrane</keyword>
<keyword evidence="4" id="KW-1185">Reference proteome</keyword>
<dbReference type="Proteomes" id="UP000013827">
    <property type="component" value="Unassembled WGS sequence"/>
</dbReference>
<dbReference type="HOGENOM" id="CLU_712584_0_0_1"/>
<reference evidence="3" key="2">
    <citation type="submission" date="2024-10" db="UniProtKB">
        <authorList>
            <consortium name="EnsemblProtists"/>
        </authorList>
    </citation>
    <scope>IDENTIFICATION</scope>
</reference>
<sequence>MLLRGALIGALLSWVAARATTAAGQLFLPVPLLGYFRADAGLLLVALACTAAALLPWRRLLPATCVGLAGPMALFAVGLDPPRFRHGGDKPVQVLNGSTAYFVSVAGALSPAECAALVRAVWDVRPSWTHASHAGALRALAYFHFPWSANFDKGDDPAEAPLWSFSYGLRFLMGHESHHATHPQGAERRAALLREPSWTVLGPFLDRCSRRLRRRAAVAREAKRLFPLFAPLRRALAAHFNTTADRVIFGGDDGGWERLGAPSVQVYLPNMLWHTVHNRHTDAVYVRHLRRYLGGQRFDELRCSAATATSFLLPLVAPAGAGLLYYDAPRGQISENEHRYTVGTLHAFAVWTPHSIRPWPYREWAAGEARVTVQTFGIRCGEWWVMYH</sequence>
<dbReference type="RefSeq" id="XP_005782980.1">
    <property type="nucleotide sequence ID" value="XM_005782923.1"/>
</dbReference>
<dbReference type="GeneID" id="17275824"/>
<keyword evidence="1" id="KW-1133">Transmembrane helix</keyword>
<keyword evidence="2" id="KW-0732">Signal</keyword>
<evidence type="ECO:0000313" key="3">
    <source>
        <dbReference type="EnsemblProtists" id="EOD30551"/>
    </source>
</evidence>
<evidence type="ECO:0000256" key="2">
    <source>
        <dbReference type="SAM" id="SignalP"/>
    </source>
</evidence>
<feature type="signal peptide" evidence="2">
    <location>
        <begin position="1"/>
        <end position="17"/>
    </location>
</feature>
<organism evidence="3 4">
    <name type="scientific">Emiliania huxleyi (strain CCMP1516)</name>
    <dbReference type="NCBI Taxonomy" id="280463"/>
    <lineage>
        <taxon>Eukaryota</taxon>
        <taxon>Haptista</taxon>
        <taxon>Haptophyta</taxon>
        <taxon>Prymnesiophyceae</taxon>
        <taxon>Isochrysidales</taxon>
        <taxon>Noelaerhabdaceae</taxon>
        <taxon>Emiliania</taxon>
    </lineage>
</organism>
<accession>A0A0D3K466</accession>
<evidence type="ECO:0000313" key="4">
    <source>
        <dbReference type="Proteomes" id="UP000013827"/>
    </source>
</evidence>
<feature type="chain" id="PRO_5044272794" description="Fatty acid desaturase domain-containing protein" evidence="2">
    <location>
        <begin position="18"/>
        <end position="388"/>
    </location>
</feature>
<feature type="transmembrane region" description="Helical" evidence="1">
    <location>
        <begin position="60"/>
        <end position="79"/>
    </location>
</feature>
<evidence type="ECO:0008006" key="5">
    <source>
        <dbReference type="Google" id="ProtNLM"/>
    </source>
</evidence>
<reference evidence="4" key="1">
    <citation type="journal article" date="2013" name="Nature">
        <title>Pan genome of the phytoplankton Emiliania underpins its global distribution.</title>
        <authorList>
            <person name="Read B.A."/>
            <person name="Kegel J."/>
            <person name="Klute M.J."/>
            <person name="Kuo A."/>
            <person name="Lefebvre S.C."/>
            <person name="Maumus F."/>
            <person name="Mayer C."/>
            <person name="Miller J."/>
            <person name="Monier A."/>
            <person name="Salamov A."/>
            <person name="Young J."/>
            <person name="Aguilar M."/>
            <person name="Claverie J.M."/>
            <person name="Frickenhaus S."/>
            <person name="Gonzalez K."/>
            <person name="Herman E.K."/>
            <person name="Lin Y.C."/>
            <person name="Napier J."/>
            <person name="Ogata H."/>
            <person name="Sarno A.F."/>
            <person name="Shmutz J."/>
            <person name="Schroeder D."/>
            <person name="de Vargas C."/>
            <person name="Verret F."/>
            <person name="von Dassow P."/>
            <person name="Valentin K."/>
            <person name="Van de Peer Y."/>
            <person name="Wheeler G."/>
            <person name="Dacks J.B."/>
            <person name="Delwiche C.F."/>
            <person name="Dyhrman S.T."/>
            <person name="Glockner G."/>
            <person name="John U."/>
            <person name="Richards T."/>
            <person name="Worden A.Z."/>
            <person name="Zhang X."/>
            <person name="Grigoriev I.V."/>
            <person name="Allen A.E."/>
            <person name="Bidle K."/>
            <person name="Borodovsky M."/>
            <person name="Bowler C."/>
            <person name="Brownlee C."/>
            <person name="Cock J.M."/>
            <person name="Elias M."/>
            <person name="Gladyshev V.N."/>
            <person name="Groth M."/>
            <person name="Guda C."/>
            <person name="Hadaegh A."/>
            <person name="Iglesias-Rodriguez M.D."/>
            <person name="Jenkins J."/>
            <person name="Jones B.M."/>
            <person name="Lawson T."/>
            <person name="Leese F."/>
            <person name="Lindquist E."/>
            <person name="Lobanov A."/>
            <person name="Lomsadze A."/>
            <person name="Malik S.B."/>
            <person name="Marsh M.E."/>
            <person name="Mackinder L."/>
            <person name="Mock T."/>
            <person name="Mueller-Roeber B."/>
            <person name="Pagarete A."/>
            <person name="Parker M."/>
            <person name="Probert I."/>
            <person name="Quesneville H."/>
            <person name="Raines C."/>
            <person name="Rensing S.A."/>
            <person name="Riano-Pachon D.M."/>
            <person name="Richier S."/>
            <person name="Rokitta S."/>
            <person name="Shiraiwa Y."/>
            <person name="Soanes D.M."/>
            <person name="van der Giezen M."/>
            <person name="Wahlund T.M."/>
            <person name="Williams B."/>
            <person name="Wilson W."/>
            <person name="Wolfe G."/>
            <person name="Wurch L.L."/>
        </authorList>
    </citation>
    <scope>NUCLEOTIDE SEQUENCE</scope>
</reference>
<dbReference type="KEGG" id="ehx:EMIHUDRAFT_456535"/>
<dbReference type="AlphaFoldDB" id="A0A0D3K466"/>
<feature type="transmembrane region" description="Helical" evidence="1">
    <location>
        <begin position="32"/>
        <end position="55"/>
    </location>
</feature>
<keyword evidence="1" id="KW-0472">Membrane</keyword>
<name>A0A0D3K466_EMIH1</name>
<dbReference type="PaxDb" id="2903-EOD30551"/>
<proteinExistence type="predicted"/>
<dbReference type="EnsemblProtists" id="EOD30551">
    <property type="protein sequence ID" value="EOD30551"/>
    <property type="gene ID" value="EMIHUDRAFT_456535"/>
</dbReference>